<organism evidence="2 3">
    <name type="scientific">Kalanchoe fedtschenkoi</name>
    <name type="common">Lavender scallops</name>
    <name type="synonym">South American air plant</name>
    <dbReference type="NCBI Taxonomy" id="63787"/>
    <lineage>
        <taxon>Eukaryota</taxon>
        <taxon>Viridiplantae</taxon>
        <taxon>Streptophyta</taxon>
        <taxon>Embryophyta</taxon>
        <taxon>Tracheophyta</taxon>
        <taxon>Spermatophyta</taxon>
        <taxon>Magnoliopsida</taxon>
        <taxon>eudicotyledons</taxon>
        <taxon>Gunneridae</taxon>
        <taxon>Pentapetalae</taxon>
        <taxon>Saxifragales</taxon>
        <taxon>Crassulaceae</taxon>
        <taxon>Kalanchoe</taxon>
    </lineage>
</organism>
<dbReference type="PANTHER" id="PTHR31390">
    <property type="entry name" value="EXPRESSED PROTEIN"/>
    <property type="match status" value="1"/>
</dbReference>
<evidence type="ECO:0000313" key="3">
    <source>
        <dbReference type="Proteomes" id="UP000594263"/>
    </source>
</evidence>
<dbReference type="Proteomes" id="UP000594263">
    <property type="component" value="Unplaced"/>
</dbReference>
<dbReference type="AlphaFoldDB" id="A0A7N0U3P5"/>
<feature type="compositionally biased region" description="Basic and acidic residues" evidence="1">
    <location>
        <begin position="247"/>
        <end position="265"/>
    </location>
</feature>
<feature type="region of interest" description="Disordered" evidence="1">
    <location>
        <begin position="209"/>
        <end position="295"/>
    </location>
</feature>
<dbReference type="InterPro" id="IPR021916">
    <property type="entry name" value="DUF3527"/>
</dbReference>
<feature type="region of interest" description="Disordered" evidence="1">
    <location>
        <begin position="791"/>
        <end position="828"/>
    </location>
</feature>
<feature type="region of interest" description="Disordered" evidence="1">
    <location>
        <begin position="327"/>
        <end position="362"/>
    </location>
</feature>
<feature type="region of interest" description="Disordered" evidence="1">
    <location>
        <begin position="464"/>
        <end position="513"/>
    </location>
</feature>
<dbReference type="EnsemblPlants" id="Kaladp0053s0411.1.v1.1">
    <property type="protein sequence ID" value="Kaladp0053s0411.1.v1.1"/>
    <property type="gene ID" value="Kaladp0053s0411.v1.1"/>
</dbReference>
<name>A0A7N0U3P5_KALFE</name>
<feature type="compositionally biased region" description="Basic and acidic residues" evidence="1">
    <location>
        <begin position="280"/>
        <end position="289"/>
    </location>
</feature>
<feature type="compositionally biased region" description="Polar residues" evidence="1">
    <location>
        <begin position="327"/>
        <end position="339"/>
    </location>
</feature>
<dbReference type="Gramene" id="Kaladp0053s0411.1.v1.1">
    <property type="protein sequence ID" value="Kaladp0053s0411.1.v1.1"/>
    <property type="gene ID" value="Kaladp0053s0411.v1.1"/>
</dbReference>
<reference evidence="2" key="1">
    <citation type="submission" date="2021-01" db="UniProtKB">
        <authorList>
            <consortium name="EnsemblPlants"/>
        </authorList>
    </citation>
    <scope>IDENTIFICATION</scope>
</reference>
<proteinExistence type="predicted"/>
<dbReference type="OMA" id="LSVKHCM"/>
<accession>A0A7N0U3P5</accession>
<feature type="region of interest" description="Disordered" evidence="1">
    <location>
        <begin position="127"/>
        <end position="157"/>
    </location>
</feature>
<evidence type="ECO:0000256" key="1">
    <source>
        <dbReference type="SAM" id="MobiDB-lite"/>
    </source>
</evidence>
<feature type="compositionally biased region" description="Low complexity" evidence="1">
    <location>
        <begin position="131"/>
        <end position="157"/>
    </location>
</feature>
<keyword evidence="3" id="KW-1185">Reference proteome</keyword>
<protein>
    <submittedName>
        <fullName evidence="2">Uncharacterized protein</fullName>
    </submittedName>
</protein>
<feature type="compositionally biased region" description="Basic and acidic residues" evidence="1">
    <location>
        <begin position="42"/>
        <end position="52"/>
    </location>
</feature>
<feature type="region of interest" description="Disordered" evidence="1">
    <location>
        <begin position="42"/>
        <end position="85"/>
    </location>
</feature>
<evidence type="ECO:0000313" key="2">
    <source>
        <dbReference type="EnsemblPlants" id="Kaladp0053s0411.1.v1.1"/>
    </source>
</evidence>
<dbReference type="PANTHER" id="PTHR31390:SF4">
    <property type="entry name" value="DUF3527 DOMAIN-CONTAINING PROTEIN"/>
    <property type="match status" value="1"/>
</dbReference>
<sequence length="828" mass="90569">METHIRPGDISRERRSRKDEIRAFSSADTLNLNLRDRFDLERPYSSHGESHHKERNHVRGSPPPLPSRSDSKKQTRRANTADTDELVKHMSNLPSYLEQGVKSQKKAFNVGVLDWRLLEKWQSSKNFPYRSDGSSSSNSNSSSLFSTEDSSTHSGTGLSSLAAHAWRQNPVVKFQIKGIPAEASSSEGKSSCHVSSNQLGSSEEIIVKESQGSTASYPKTAYLGGHDVSSLSKRRTRRSQSMSTYHKSIEQNEKAVHFRPVDDHPIASISKGSKVANGQRHSEEKERSSTQRSTMVHYSELNCDIPRSCPLPCDVNDKKIRVLRPSISQGGRTNDSASAAGSHLHPAGKFISPSKERRSEDNHPVLAAAPTVTELPKESRISKRAVDVAKARYPSPAGQFSFGIGIGTASRKTNSTEDAEALQTSAIAKPGTTREVLSTPLEKSGLDKSVAISKARASPLKRLLDPLLKPREGNNNPSSESLKRESKPVDRAFKTPDRPSTAPGIRVGLNPSSEKSTVILKSHQKGKGNEPAVVQALLQLVVQNGCPLFTFAADSVKDILCAALGKLSTKFEDKYLYTFFSIHELKNKSWINLRGKGSSHEYSPNGVAQMEVSETQLLQDHRSTGNHFMRQFVVSAVDRESGDKTGSEYQLKDELAAIVVSISAETHDKRQTDKSNRTTVILPNGFHTLPSMGKPSPLIDRWRSGGQCDCGGWDSGCKLRILTDSKCQPNSFVKFKLYDQGGADEKLPVVNLAPFKDKEGVLSVSFSSSISPLQAFSICLAVLDTRKHLRSPPPAAHFQEAKPSDGSSEVEAPGSYISVPPHSPVGRV</sequence>
<feature type="compositionally biased region" description="Basic and acidic residues" evidence="1">
    <location>
        <begin position="481"/>
        <end position="497"/>
    </location>
</feature>
<dbReference type="Pfam" id="PF12043">
    <property type="entry name" value="DUF3527"/>
    <property type="match status" value="2"/>
</dbReference>